<evidence type="ECO:0000313" key="3">
    <source>
        <dbReference type="Proteomes" id="UP000275408"/>
    </source>
</evidence>
<sequence>MATDRNTRSKNALEFGKATMYVISERGLQTESSMHNKAAENRIFLDKAVFSGKKVNFSHTRSVDFNWKEVAKSSKQDKKLRILDLNELVVNDKMKTLVSPEKTRYSAGAKSFGKNLNRPNLCCYASEVNMAKQYKHGAENIFITRLSKICDDSMDNFEKSTAEEKPERQKRSKAQNRKDNEIFEKSCLLRSHDVDSLKSEQTFETFEDIKTTGTSEQENDSESSCTFYKDCTFQVEKLEKPGKCYLKRIFYSKGHPHYSKPSNISCLPQIERKLEKCEPAKHSHKVGRNSSSSRETIEENNIHRPRNDKLLPLNINVLKTSETQKHNLKSIVKLPTVVDNRTGQVHLSLQAIAFEQSDYNRWSRRRQQTKFENAKATSFSFPLIAKSSR</sequence>
<evidence type="ECO:0000313" key="2">
    <source>
        <dbReference type="EMBL" id="RMX58968.1"/>
    </source>
</evidence>
<comment type="caution">
    <text evidence="2">The sequence shown here is derived from an EMBL/GenBank/DDBJ whole genome shotgun (WGS) entry which is preliminary data.</text>
</comment>
<proteinExistence type="predicted"/>
<dbReference type="EMBL" id="RCHS01000416">
    <property type="protein sequence ID" value="RMX58968.1"/>
    <property type="molecule type" value="Genomic_DNA"/>
</dbReference>
<reference evidence="2 3" key="1">
    <citation type="journal article" date="2018" name="Sci. Rep.">
        <title>Comparative analysis of the Pocillopora damicornis genome highlights role of immune system in coral evolution.</title>
        <authorList>
            <person name="Cunning R."/>
            <person name="Bay R.A."/>
            <person name="Gillette P."/>
            <person name="Baker A.C."/>
            <person name="Traylor-Knowles N."/>
        </authorList>
    </citation>
    <scope>NUCLEOTIDE SEQUENCE [LARGE SCALE GENOMIC DNA]</scope>
    <source>
        <strain evidence="2">RSMAS</strain>
        <tissue evidence="2">Whole animal</tissue>
    </source>
</reference>
<dbReference type="AlphaFoldDB" id="A0A3M6V0A0"/>
<name>A0A3M6V0A0_POCDA</name>
<accession>A0A3M6V0A0</accession>
<organism evidence="2 3">
    <name type="scientific">Pocillopora damicornis</name>
    <name type="common">Cauliflower coral</name>
    <name type="synonym">Millepora damicornis</name>
    <dbReference type="NCBI Taxonomy" id="46731"/>
    <lineage>
        <taxon>Eukaryota</taxon>
        <taxon>Metazoa</taxon>
        <taxon>Cnidaria</taxon>
        <taxon>Anthozoa</taxon>
        <taxon>Hexacorallia</taxon>
        <taxon>Scleractinia</taxon>
        <taxon>Astrocoeniina</taxon>
        <taxon>Pocilloporidae</taxon>
        <taxon>Pocillopora</taxon>
    </lineage>
</organism>
<feature type="region of interest" description="Disordered" evidence="1">
    <location>
        <begin position="279"/>
        <end position="299"/>
    </location>
</feature>
<protein>
    <submittedName>
        <fullName evidence="2">Uncharacterized protein</fullName>
    </submittedName>
</protein>
<evidence type="ECO:0000256" key="1">
    <source>
        <dbReference type="SAM" id="MobiDB-lite"/>
    </source>
</evidence>
<dbReference type="Proteomes" id="UP000275408">
    <property type="component" value="Unassembled WGS sequence"/>
</dbReference>
<gene>
    <name evidence="2" type="ORF">pdam_00014631</name>
</gene>
<keyword evidence="3" id="KW-1185">Reference proteome</keyword>